<accession>A0A9N9B202</accession>
<evidence type="ECO:0000256" key="1">
    <source>
        <dbReference type="SAM" id="Phobius"/>
    </source>
</evidence>
<keyword evidence="1" id="KW-1133">Transmembrane helix</keyword>
<sequence>MDLRCQQQITFLLLVLETFTANKKHQETQKKIIDTYYLLTYTYIITNTTIPIALSLPNIRAQHQQKLKTGGFWVDVFSNLTDNDSYNSFHCEALNAIPAWKQIAIVLWQFANGTGIRTLEQTLGISQGSVCHFTD</sequence>
<dbReference type="OrthoDB" id="2445244at2759"/>
<dbReference type="AlphaFoldDB" id="A0A9N9B202"/>
<reference evidence="2" key="1">
    <citation type="submission" date="2021-06" db="EMBL/GenBank/DDBJ databases">
        <authorList>
            <person name="Kallberg Y."/>
            <person name="Tangrot J."/>
            <person name="Rosling A."/>
        </authorList>
    </citation>
    <scope>NUCLEOTIDE SEQUENCE</scope>
    <source>
        <strain evidence="2">FL966</strain>
    </source>
</reference>
<proteinExistence type="predicted"/>
<evidence type="ECO:0000313" key="2">
    <source>
        <dbReference type="EMBL" id="CAG8547923.1"/>
    </source>
</evidence>
<keyword evidence="3" id="KW-1185">Reference proteome</keyword>
<feature type="transmembrane region" description="Helical" evidence="1">
    <location>
        <begin position="36"/>
        <end position="56"/>
    </location>
</feature>
<keyword evidence="1" id="KW-0812">Transmembrane</keyword>
<evidence type="ECO:0000313" key="3">
    <source>
        <dbReference type="Proteomes" id="UP000789759"/>
    </source>
</evidence>
<dbReference type="Proteomes" id="UP000789759">
    <property type="component" value="Unassembled WGS sequence"/>
</dbReference>
<comment type="caution">
    <text evidence="2">The sequence shown here is derived from an EMBL/GenBank/DDBJ whole genome shotgun (WGS) entry which is preliminary data.</text>
</comment>
<name>A0A9N9B202_9GLOM</name>
<protein>
    <submittedName>
        <fullName evidence="2">23708_t:CDS:1</fullName>
    </submittedName>
</protein>
<dbReference type="EMBL" id="CAJVQA010002459">
    <property type="protein sequence ID" value="CAG8547923.1"/>
    <property type="molecule type" value="Genomic_DNA"/>
</dbReference>
<gene>
    <name evidence="2" type="ORF">CPELLU_LOCUS4609</name>
</gene>
<keyword evidence="1" id="KW-0472">Membrane</keyword>
<organism evidence="2 3">
    <name type="scientific">Cetraspora pellucida</name>
    <dbReference type="NCBI Taxonomy" id="1433469"/>
    <lineage>
        <taxon>Eukaryota</taxon>
        <taxon>Fungi</taxon>
        <taxon>Fungi incertae sedis</taxon>
        <taxon>Mucoromycota</taxon>
        <taxon>Glomeromycotina</taxon>
        <taxon>Glomeromycetes</taxon>
        <taxon>Diversisporales</taxon>
        <taxon>Gigasporaceae</taxon>
        <taxon>Cetraspora</taxon>
    </lineage>
</organism>